<feature type="domain" description="Glucose-methanol-choline oxidoreductase N-terminal" evidence="4">
    <location>
        <begin position="724"/>
        <end position="747"/>
    </location>
</feature>
<dbReference type="GO" id="GO:0016614">
    <property type="term" value="F:oxidoreductase activity, acting on CH-OH group of donors"/>
    <property type="evidence" value="ECO:0007669"/>
    <property type="project" value="InterPro"/>
</dbReference>
<feature type="domain" description="Glucose-methanol-choline oxidoreductase N-terminal" evidence="4">
    <location>
        <begin position="110"/>
        <end position="133"/>
    </location>
</feature>
<keyword evidence="2" id="KW-0274">FAD</keyword>
<dbReference type="OMA" id="MPFNTID"/>
<dbReference type="Gene3D" id="3.50.50.60">
    <property type="entry name" value="FAD/NAD(P)-binding domain"/>
    <property type="match status" value="2"/>
</dbReference>
<dbReference type="Pfam" id="PF00732">
    <property type="entry name" value="GMC_oxred_N"/>
    <property type="match status" value="2"/>
</dbReference>
<dbReference type="AlphaFoldDB" id="A0A336M2J5"/>
<evidence type="ECO:0000259" key="4">
    <source>
        <dbReference type="PROSITE" id="PS00623"/>
    </source>
</evidence>
<feature type="domain" description="Glucose-methanol-choline oxidoreductase N-terminal" evidence="5">
    <location>
        <begin position="901"/>
        <end position="915"/>
    </location>
</feature>
<evidence type="ECO:0000313" key="7">
    <source>
        <dbReference type="EMBL" id="SSX23611.1"/>
    </source>
</evidence>
<dbReference type="Gene3D" id="3.30.560.10">
    <property type="entry name" value="Glucose Oxidase, domain 3"/>
    <property type="match status" value="2"/>
</dbReference>
<dbReference type="InterPro" id="IPR036188">
    <property type="entry name" value="FAD/NAD-bd_sf"/>
</dbReference>
<keyword evidence="3" id="KW-0732">Signal</keyword>
<dbReference type="PROSITE" id="PS00623">
    <property type="entry name" value="GMC_OXRED_1"/>
    <property type="match status" value="2"/>
</dbReference>
<dbReference type="InterPro" id="IPR007867">
    <property type="entry name" value="GMC_OxRtase_C"/>
</dbReference>
<evidence type="ECO:0000259" key="5">
    <source>
        <dbReference type="PROSITE" id="PS00624"/>
    </source>
</evidence>
<dbReference type="GO" id="GO:0050660">
    <property type="term" value="F:flavin adenine dinucleotide binding"/>
    <property type="evidence" value="ECO:0007669"/>
    <property type="project" value="InterPro"/>
</dbReference>
<comment type="similarity">
    <text evidence="1 2">Belongs to the GMC oxidoreductase family.</text>
</comment>
<accession>A0A336M2J5</accession>
<dbReference type="SUPFAM" id="SSF54373">
    <property type="entry name" value="FAD-linked reductases, C-terminal domain"/>
    <property type="match status" value="2"/>
</dbReference>
<reference evidence="7" key="2">
    <citation type="submission" date="2018-07" db="EMBL/GenBank/DDBJ databases">
        <authorList>
            <person name="Quirk P.G."/>
            <person name="Krulwich T.A."/>
        </authorList>
    </citation>
    <scope>NUCLEOTIDE SEQUENCE</scope>
</reference>
<dbReference type="PANTHER" id="PTHR11552:SF208">
    <property type="entry name" value="RE36204P-RELATED"/>
    <property type="match status" value="1"/>
</dbReference>
<reference evidence="6" key="1">
    <citation type="submission" date="2018-04" db="EMBL/GenBank/DDBJ databases">
        <authorList>
            <person name="Go L.Y."/>
            <person name="Mitchell J.A."/>
        </authorList>
    </citation>
    <scope>NUCLEOTIDE SEQUENCE</scope>
    <source>
        <tissue evidence="6">Whole organism</tissue>
    </source>
</reference>
<proteinExistence type="inferred from homology"/>
<feature type="chain" id="PRO_5036062299" evidence="3">
    <location>
        <begin position="23"/>
        <end position="1214"/>
    </location>
</feature>
<dbReference type="EMBL" id="UFQT01000369">
    <property type="protein sequence ID" value="SSX23611.1"/>
    <property type="molecule type" value="Genomic_DNA"/>
</dbReference>
<evidence type="ECO:0000256" key="2">
    <source>
        <dbReference type="RuleBase" id="RU003968"/>
    </source>
</evidence>
<organism evidence="7">
    <name type="scientific">Culicoides sonorensis</name>
    <name type="common">Biting midge</name>
    <dbReference type="NCBI Taxonomy" id="179676"/>
    <lineage>
        <taxon>Eukaryota</taxon>
        <taxon>Metazoa</taxon>
        <taxon>Ecdysozoa</taxon>
        <taxon>Arthropoda</taxon>
        <taxon>Hexapoda</taxon>
        <taxon>Insecta</taxon>
        <taxon>Pterygota</taxon>
        <taxon>Neoptera</taxon>
        <taxon>Endopterygota</taxon>
        <taxon>Diptera</taxon>
        <taxon>Nematocera</taxon>
        <taxon>Chironomoidea</taxon>
        <taxon>Ceratopogonidae</taxon>
        <taxon>Ceratopogoninae</taxon>
        <taxon>Culicoides</taxon>
        <taxon>Monoculicoides</taxon>
    </lineage>
</organism>
<dbReference type="PANTHER" id="PTHR11552">
    <property type="entry name" value="GLUCOSE-METHANOL-CHOLINE GMC OXIDOREDUCTASE"/>
    <property type="match status" value="1"/>
</dbReference>
<evidence type="ECO:0000256" key="1">
    <source>
        <dbReference type="ARBA" id="ARBA00010790"/>
    </source>
</evidence>
<dbReference type="InterPro" id="IPR012132">
    <property type="entry name" value="GMC_OxRdtase"/>
</dbReference>
<evidence type="ECO:0000256" key="3">
    <source>
        <dbReference type="SAM" id="SignalP"/>
    </source>
</evidence>
<dbReference type="PROSITE" id="PS00624">
    <property type="entry name" value="GMC_OXRED_2"/>
    <property type="match status" value="1"/>
</dbReference>
<dbReference type="VEuPathDB" id="VectorBase:CSON009341"/>
<feature type="signal peptide" evidence="3">
    <location>
        <begin position="1"/>
        <end position="22"/>
    </location>
</feature>
<dbReference type="Pfam" id="PF05199">
    <property type="entry name" value="GMC_oxred_C"/>
    <property type="match status" value="2"/>
</dbReference>
<protein>
    <submittedName>
        <fullName evidence="7">CSON009341 protein</fullName>
    </submittedName>
</protein>
<gene>
    <name evidence="7" type="primary">CSON009341</name>
</gene>
<sequence length="1214" mass="135455">MKNKDTFLLIFCLLSFRSSIYGQTLYGTFDFIVVGAGSAGSIIATRLSENSSVKVLVIEAGSMADQMNQDIPLGAVQQQRNPAFDWMYTSVAQPNSCLGMIDQSCAYPRGKGLGGSSQINAMMYVRGNKADYDQWAAEGCTGWDYESLLPYFKRNEGYQPNGQSGVIDASVHGTSGPMNTEFARFRTDYSRDFVEGAKTLGMKEVDYNSLNQIGVSYLQANTEFGRREDTGDEYLLKLAWTRPNFQISLNSHVTKIIFNGKTVTGVLFRKENTTFEALITKELILSAGVINTPQILMLSGIGPAATLEANGIPVLQNLPVGQFMDDHPAFFGPTYTTNSSTRSINFYQAFTNSFGWFFTGSSQLSIPYAIEGLFFNRTFNSTLPIGVPDYELMFTSASMATDKGNYQYKNMRITDLLFNEVYGPLLKMNNDTISAFVMVLHPKSIGNMTISDTNPFSKPLIYPNQFMDPADLDTMLQGLRSAQRILTSEPFKKYNPTPFYLNIPGCSEFPFDSDDHWKCCFKYIASSMYHMVGTCRMGPATDATAVVGPDLRVHGISKLIVCDSSAMRDVNSGHTAAPVMAMAEKLSDMIKAQYAFLGFFFLKSLLMDYAAREWNRLEQNKQNTVNTASYNHYNNHGTWSLLNSYDFIIVGAGSSGCVLASRLSENPDYKVLLIEAGKRQQSLNDIPIFAAYLQSTSYNWNYVTEPQEGACLGMEDQRCAFPRGKGVGGSSLINYMIYNRGNKYDFDQWASMGNEGWSYNEILPYFKKSENNNLKGLENSTYHGKGGPMNTEYPQHRTKYAKAFMEAQKHIGIKRVDYNGESQLGTSYVQANTLHGRRQSAASAFIDPILWNRPNLHILTEARVTKVLIDPDTKEAYGVEYVRFKKRNNVFAAKEVILSAGAFSSPQILMLSGIGQEHELKRIGVPLLQDLPVGKVMYDHLCHFGPTFTVNTSGISVSSDRVLFPHNLKEYFTTGGSPLSIIGGVETLTFIKTPNSRYPATVPDLELLFIPGAYSSDQGTGIKRGMRVTDEIYNSVYKELDKPSQDVFSIMVMQFHPQSAGYLELKDRNPFHWPRFYPNYFKNPNDVEDLLHGIKEAIRIVNTPPFDKFNATIHSTPLPGCKMYDFGTDDYWRCSIRTLSASLHHQVGTTKMGPETDKTAVVSPELKVHGISKLRVVDTGVVPLPPTSHTAAIAMMIGEKAADMIKNDWENEKV</sequence>
<keyword evidence="2" id="KW-0285">Flavoprotein</keyword>
<dbReference type="SUPFAM" id="SSF51905">
    <property type="entry name" value="FAD/NAD(P)-binding domain"/>
    <property type="match status" value="2"/>
</dbReference>
<dbReference type="EMBL" id="UFQS01000369">
    <property type="protein sequence ID" value="SSX03245.1"/>
    <property type="molecule type" value="Genomic_DNA"/>
</dbReference>
<evidence type="ECO:0000313" key="6">
    <source>
        <dbReference type="EMBL" id="SSX03245.1"/>
    </source>
</evidence>
<name>A0A336M2J5_CULSO</name>
<dbReference type="InterPro" id="IPR000172">
    <property type="entry name" value="GMC_OxRdtase_N"/>
</dbReference>